<dbReference type="AlphaFoldDB" id="A0A1I3HRY7"/>
<organism evidence="2 3">
    <name type="scientific">Albimonas pacifica</name>
    <dbReference type="NCBI Taxonomy" id="1114924"/>
    <lineage>
        <taxon>Bacteria</taxon>
        <taxon>Pseudomonadati</taxon>
        <taxon>Pseudomonadota</taxon>
        <taxon>Alphaproteobacteria</taxon>
        <taxon>Rhodobacterales</taxon>
        <taxon>Paracoccaceae</taxon>
        <taxon>Albimonas</taxon>
    </lineage>
</organism>
<evidence type="ECO:0000256" key="1">
    <source>
        <dbReference type="SAM" id="MobiDB-lite"/>
    </source>
</evidence>
<reference evidence="2 3" key="1">
    <citation type="submission" date="2016-10" db="EMBL/GenBank/DDBJ databases">
        <authorList>
            <person name="de Groot N.N."/>
        </authorList>
    </citation>
    <scope>NUCLEOTIDE SEQUENCE [LARGE SCALE GENOMIC DNA]</scope>
    <source>
        <strain evidence="2 3">CGMCC 1.11030</strain>
    </source>
</reference>
<protein>
    <submittedName>
        <fullName evidence="2">Uncharacterized protein</fullName>
    </submittedName>
</protein>
<dbReference type="EMBL" id="FOQH01000006">
    <property type="protein sequence ID" value="SFI38442.1"/>
    <property type="molecule type" value="Genomic_DNA"/>
</dbReference>
<gene>
    <name evidence="2" type="ORF">SAMN05216258_106140</name>
</gene>
<evidence type="ECO:0000313" key="3">
    <source>
        <dbReference type="Proteomes" id="UP000199377"/>
    </source>
</evidence>
<feature type="region of interest" description="Disordered" evidence="1">
    <location>
        <begin position="42"/>
        <end position="71"/>
    </location>
</feature>
<dbReference type="RefSeq" id="WP_143103337.1">
    <property type="nucleotide sequence ID" value="NZ_FOQH01000006.1"/>
</dbReference>
<sequence>MPEDGVRGLDLGSLAKATAARGGDVDDAIQLALSTLNLGRLRDTVRPQDEPADDPGFDLGDAFPDGSGDLV</sequence>
<dbReference type="Proteomes" id="UP000199377">
    <property type="component" value="Unassembled WGS sequence"/>
</dbReference>
<dbReference type="STRING" id="1114924.SAMN05216258_106140"/>
<keyword evidence="3" id="KW-1185">Reference proteome</keyword>
<evidence type="ECO:0000313" key="2">
    <source>
        <dbReference type="EMBL" id="SFI38442.1"/>
    </source>
</evidence>
<name>A0A1I3HRY7_9RHOB</name>
<proteinExistence type="predicted"/>
<accession>A0A1I3HRY7</accession>